<keyword evidence="1" id="KW-0472">Membrane</keyword>
<dbReference type="KEGG" id="asc:ASAC_1270"/>
<dbReference type="GeneID" id="9499525"/>
<evidence type="ECO:0000313" key="3">
    <source>
        <dbReference type="Proteomes" id="UP000000346"/>
    </source>
</evidence>
<keyword evidence="3" id="KW-1185">Reference proteome</keyword>
<name>D9Q2Y7_ACIS3</name>
<evidence type="ECO:0000313" key="2">
    <source>
        <dbReference type="EMBL" id="ADL19675.1"/>
    </source>
</evidence>
<accession>D9Q2Y7</accession>
<proteinExistence type="predicted"/>
<gene>
    <name evidence="2" type="ordered locus">ASAC_1270</name>
</gene>
<dbReference type="InterPro" id="IPR049689">
    <property type="entry name" value="CedA1_arc"/>
</dbReference>
<dbReference type="Proteomes" id="UP000000346">
    <property type="component" value="Chromosome"/>
</dbReference>
<dbReference type="STRING" id="666510.ASAC_1270"/>
<keyword evidence="1" id="KW-1133">Transmembrane helix</keyword>
<dbReference type="RefSeq" id="WP_013267187.1">
    <property type="nucleotide sequence ID" value="NC_014374.1"/>
</dbReference>
<dbReference type="NCBIfam" id="NF041797">
    <property type="entry name" value="Ced_CedA1"/>
    <property type="match status" value="1"/>
</dbReference>
<dbReference type="eggNOG" id="arCOG04068">
    <property type="taxonomic scope" value="Archaea"/>
</dbReference>
<dbReference type="InParanoid" id="D9Q2Y7"/>
<organism evidence="2 3">
    <name type="scientific">Acidilobus saccharovorans (strain DSM 16705 / JCM 18335 / VKM B-2471 / 345-15)</name>
    <dbReference type="NCBI Taxonomy" id="666510"/>
    <lineage>
        <taxon>Archaea</taxon>
        <taxon>Thermoproteota</taxon>
        <taxon>Thermoprotei</taxon>
        <taxon>Acidilobales</taxon>
        <taxon>Acidilobaceae</taxon>
        <taxon>Acidilobus</taxon>
    </lineage>
</organism>
<dbReference type="AlphaFoldDB" id="D9Q2Y7"/>
<protein>
    <submittedName>
        <fullName evidence="2">Uncharacterized protein</fullName>
    </submittedName>
</protein>
<sequence>MADVVSFIQQLTQEVTLAAWALFLLTWTIGWTLRGAPIPLSRLKRAGSGLVEDSIWAALWLALGSTVFTFITYIVKAVVGSP</sequence>
<dbReference type="EMBL" id="CP001742">
    <property type="protein sequence ID" value="ADL19675.1"/>
    <property type="molecule type" value="Genomic_DNA"/>
</dbReference>
<dbReference type="HOGENOM" id="CLU_190408_0_0_2"/>
<feature type="transmembrane region" description="Helical" evidence="1">
    <location>
        <begin position="15"/>
        <end position="33"/>
    </location>
</feature>
<reference evidence="2 3" key="1">
    <citation type="journal article" date="2010" name="Appl. Environ. Microbiol.">
        <title>The genome sequence of the crenarchaeon Acidilobus saccharovorans supports a new order, Acidilobales, and suggests an important ecological role in terrestrial acidic hot springs.</title>
        <authorList>
            <person name="Mardanov A.V."/>
            <person name="Svetlitchnyi V.A."/>
            <person name="Beletsky A.V."/>
            <person name="Prokofeva M.I."/>
            <person name="Bonch-Osmolovskaya E.A."/>
            <person name="Ravin N.V."/>
            <person name="Skryabin K.G."/>
        </authorList>
    </citation>
    <scope>NUCLEOTIDE SEQUENCE [LARGE SCALE GENOMIC DNA]</scope>
    <source>
        <strain evidence="3">DSM 16705 / JCM 18335 / VKM B-2471 / 345-15</strain>
    </source>
</reference>
<feature type="transmembrane region" description="Helical" evidence="1">
    <location>
        <begin position="54"/>
        <end position="75"/>
    </location>
</feature>
<dbReference type="OrthoDB" id="38650at2157"/>
<evidence type="ECO:0000256" key="1">
    <source>
        <dbReference type="SAM" id="Phobius"/>
    </source>
</evidence>
<keyword evidence="1" id="KW-0812">Transmembrane</keyword>